<dbReference type="Proteomes" id="UP000324222">
    <property type="component" value="Unassembled WGS sequence"/>
</dbReference>
<dbReference type="AlphaFoldDB" id="A0A5B7CE46"/>
<keyword evidence="1" id="KW-0732">Signal</keyword>
<gene>
    <name evidence="2" type="ORF">E2C01_000068</name>
</gene>
<organism evidence="2 3">
    <name type="scientific">Portunus trituberculatus</name>
    <name type="common">Swimming crab</name>
    <name type="synonym">Neptunus trituberculatus</name>
    <dbReference type="NCBI Taxonomy" id="210409"/>
    <lineage>
        <taxon>Eukaryota</taxon>
        <taxon>Metazoa</taxon>
        <taxon>Ecdysozoa</taxon>
        <taxon>Arthropoda</taxon>
        <taxon>Crustacea</taxon>
        <taxon>Multicrustacea</taxon>
        <taxon>Malacostraca</taxon>
        <taxon>Eumalacostraca</taxon>
        <taxon>Eucarida</taxon>
        <taxon>Decapoda</taxon>
        <taxon>Pleocyemata</taxon>
        <taxon>Brachyura</taxon>
        <taxon>Eubrachyura</taxon>
        <taxon>Portunoidea</taxon>
        <taxon>Portunidae</taxon>
        <taxon>Portuninae</taxon>
        <taxon>Portunus</taxon>
    </lineage>
</organism>
<feature type="signal peptide" evidence="1">
    <location>
        <begin position="1"/>
        <end position="24"/>
    </location>
</feature>
<keyword evidence="3" id="KW-1185">Reference proteome</keyword>
<evidence type="ECO:0000256" key="1">
    <source>
        <dbReference type="SAM" id="SignalP"/>
    </source>
</evidence>
<reference evidence="2 3" key="1">
    <citation type="submission" date="2019-05" db="EMBL/GenBank/DDBJ databases">
        <title>Another draft genome of Portunus trituberculatus and its Hox gene families provides insights of decapod evolution.</title>
        <authorList>
            <person name="Jeong J.-H."/>
            <person name="Song I."/>
            <person name="Kim S."/>
            <person name="Choi T."/>
            <person name="Kim D."/>
            <person name="Ryu S."/>
            <person name="Kim W."/>
        </authorList>
    </citation>
    <scope>NUCLEOTIDE SEQUENCE [LARGE SCALE GENOMIC DNA]</scope>
    <source>
        <tissue evidence="2">Muscle</tissue>
    </source>
</reference>
<accession>A0A5B7CE46</accession>
<evidence type="ECO:0000313" key="3">
    <source>
        <dbReference type="Proteomes" id="UP000324222"/>
    </source>
</evidence>
<proteinExistence type="predicted"/>
<name>A0A5B7CE46_PORTR</name>
<feature type="chain" id="PRO_5022939665" evidence="1">
    <location>
        <begin position="25"/>
        <end position="138"/>
    </location>
</feature>
<evidence type="ECO:0000313" key="2">
    <source>
        <dbReference type="EMBL" id="MPC07508.1"/>
    </source>
</evidence>
<dbReference type="EMBL" id="VSRR010000002">
    <property type="protein sequence ID" value="MPC07508.1"/>
    <property type="molecule type" value="Genomic_DNA"/>
</dbReference>
<sequence>MNTDFWECLSLCLVALVLEPQCVPDSLGAGGEGGAVGRTRRPASGSCYHHSSQQTLEVSQYSQEESEGTNLYEAIVQAQVVPYAVLPPLSVVPVWRGGHSVMQGVLLLPGTRWSGMVMPASVRRCSGELRMAMAIKAM</sequence>
<comment type="caution">
    <text evidence="2">The sequence shown here is derived from an EMBL/GenBank/DDBJ whole genome shotgun (WGS) entry which is preliminary data.</text>
</comment>
<protein>
    <submittedName>
        <fullName evidence="2">Uncharacterized protein</fullName>
    </submittedName>
</protein>